<gene>
    <name evidence="3" type="ORF">PECAL_2P15760</name>
</gene>
<accession>A0A8J2SL75</accession>
<dbReference type="GO" id="GO:0016491">
    <property type="term" value="F:oxidoreductase activity"/>
    <property type="evidence" value="ECO:0007669"/>
    <property type="project" value="TreeGrafter"/>
</dbReference>
<dbReference type="GO" id="GO:0006740">
    <property type="term" value="P:NADPH regeneration"/>
    <property type="evidence" value="ECO:0007669"/>
    <property type="project" value="TreeGrafter"/>
</dbReference>
<protein>
    <recommendedName>
        <fullName evidence="2">GFO/IDH/MocA-like oxidoreductase domain-containing protein</fullName>
    </recommendedName>
</protein>
<comment type="caution">
    <text evidence="3">The sequence shown here is derived from an EMBL/GenBank/DDBJ whole genome shotgun (WGS) entry which is preliminary data.</text>
</comment>
<dbReference type="AlphaFoldDB" id="A0A8J2SL75"/>
<dbReference type="PANTHER" id="PTHR42840">
    <property type="entry name" value="NAD(P)-BINDING ROSSMANN-FOLD SUPERFAMILY PROTEIN-RELATED"/>
    <property type="match status" value="1"/>
</dbReference>
<dbReference type="SUPFAM" id="SSF55347">
    <property type="entry name" value="Glyceraldehyde-3-phosphate dehydrogenase-like, C-terminal domain"/>
    <property type="match status" value="1"/>
</dbReference>
<evidence type="ECO:0000256" key="1">
    <source>
        <dbReference type="ARBA" id="ARBA00010928"/>
    </source>
</evidence>
<dbReference type="EMBL" id="CAKKNE010000002">
    <property type="protein sequence ID" value="CAH0368509.1"/>
    <property type="molecule type" value="Genomic_DNA"/>
</dbReference>
<dbReference type="InterPro" id="IPR036291">
    <property type="entry name" value="NAD(P)-bd_dom_sf"/>
</dbReference>
<dbReference type="Proteomes" id="UP000789595">
    <property type="component" value="Unassembled WGS sequence"/>
</dbReference>
<dbReference type="OrthoDB" id="64915at2759"/>
<dbReference type="GO" id="GO:0005737">
    <property type="term" value="C:cytoplasm"/>
    <property type="evidence" value="ECO:0007669"/>
    <property type="project" value="TreeGrafter"/>
</dbReference>
<dbReference type="Pfam" id="PF22725">
    <property type="entry name" value="GFO_IDH_MocA_C3"/>
    <property type="match status" value="1"/>
</dbReference>
<reference evidence="3" key="1">
    <citation type="submission" date="2021-11" db="EMBL/GenBank/DDBJ databases">
        <authorList>
            <consortium name="Genoscope - CEA"/>
            <person name="William W."/>
        </authorList>
    </citation>
    <scope>NUCLEOTIDE SEQUENCE</scope>
</reference>
<feature type="domain" description="GFO/IDH/MocA-like oxidoreductase" evidence="2">
    <location>
        <begin position="92"/>
        <end position="212"/>
    </location>
</feature>
<dbReference type="Gene3D" id="3.40.50.720">
    <property type="entry name" value="NAD(P)-binding Rossmann-like Domain"/>
    <property type="match status" value="1"/>
</dbReference>
<evidence type="ECO:0000259" key="2">
    <source>
        <dbReference type="Pfam" id="PF22725"/>
    </source>
</evidence>
<proteinExistence type="inferred from homology"/>
<evidence type="ECO:0000313" key="3">
    <source>
        <dbReference type="EMBL" id="CAH0368509.1"/>
    </source>
</evidence>
<organism evidence="3 4">
    <name type="scientific">Pelagomonas calceolata</name>
    <dbReference type="NCBI Taxonomy" id="35677"/>
    <lineage>
        <taxon>Eukaryota</taxon>
        <taxon>Sar</taxon>
        <taxon>Stramenopiles</taxon>
        <taxon>Ochrophyta</taxon>
        <taxon>Pelagophyceae</taxon>
        <taxon>Pelagomonadales</taxon>
        <taxon>Pelagomonadaceae</taxon>
        <taxon>Pelagomonas</taxon>
    </lineage>
</organism>
<dbReference type="InterPro" id="IPR055170">
    <property type="entry name" value="GFO_IDH_MocA-like_dom"/>
</dbReference>
<dbReference type="Gene3D" id="3.30.360.10">
    <property type="entry name" value="Dihydrodipicolinate Reductase, domain 2"/>
    <property type="match status" value="1"/>
</dbReference>
<dbReference type="SUPFAM" id="SSF51735">
    <property type="entry name" value="NAD(P)-binding Rossmann-fold domains"/>
    <property type="match status" value="1"/>
</dbReference>
<name>A0A8J2SL75_9STRA</name>
<dbReference type="PANTHER" id="PTHR42840:SF5">
    <property type="entry name" value="NAD(P)-BINDING ROSSMANN-FOLD SUPERFAMILY PROTEIN"/>
    <property type="match status" value="1"/>
</dbReference>
<sequence length="296" mass="30997">MCFAIKLQTARKIALTHEYACFCYANSPVNRQLGLFHGQRVLVVACFGQYVLSEKPLAPSVAVATKTIDAAKEANALGRWGVAENYRFEPAVERLASADIGTVRSVRLSVGAPITEGNPYAQTAWRQSPDHVGAYFGDAGPHYVAALRAAVGSAPRGVRALATQGSQVVPAPDAVAAVMTFPGDVLGTLHCSFHPKAPKRFELVVDGDKGTASMIRTEAVGTGIFGYSVDVNNGEHSFCPFSGVPRELSAFITAVRKGGPVPRALSATEALVDLKVVEAICDAAAAKSAAGTRVAA</sequence>
<evidence type="ECO:0000313" key="4">
    <source>
        <dbReference type="Proteomes" id="UP000789595"/>
    </source>
</evidence>
<comment type="similarity">
    <text evidence="1">Belongs to the Gfo/Idh/MocA family.</text>
</comment>
<keyword evidence="4" id="KW-1185">Reference proteome</keyword>